<keyword evidence="3" id="KW-1185">Reference proteome</keyword>
<evidence type="ECO:0008006" key="4">
    <source>
        <dbReference type="Google" id="ProtNLM"/>
    </source>
</evidence>
<keyword evidence="1" id="KW-0732">Signal</keyword>
<keyword evidence="2" id="KW-0614">Plasmid</keyword>
<feature type="signal peptide" evidence="1">
    <location>
        <begin position="1"/>
        <end position="18"/>
    </location>
</feature>
<evidence type="ECO:0000256" key="1">
    <source>
        <dbReference type="SAM" id="SignalP"/>
    </source>
</evidence>
<evidence type="ECO:0000313" key="3">
    <source>
        <dbReference type="Proteomes" id="UP000326936"/>
    </source>
</evidence>
<dbReference type="SUPFAM" id="SSF53850">
    <property type="entry name" value="Periplasmic binding protein-like II"/>
    <property type="match status" value="1"/>
</dbReference>
<sequence length="279" mass="31503">MKIITLLLLSVLFSSVSAREIRYPNLDGIGQQSIGLAMLKLAIEKSGSDMTAIVDSNEVNQNRARQLVENGQLDIFDTGFDETLDGRFKPIYLPIDLGLTGWRLFIIHQDTQAKVENVKNVSQLSPFVMGQGQGWGDIRILEASGLKVTTAPRIEILIKMVGGKRFDLFPLGATEVHQFLETYRGNQKQLMVENQLVLIYPYGRFFYIRNNDKELSDVMHKGLEAAFEDGSLQELLINHPFSSDAFTKANLAERTHIRIPSPTLTEGFKAIDNKWWYVP</sequence>
<gene>
    <name evidence="2" type="ORF">FIV01_16405</name>
</gene>
<accession>A0A5P9CQM4</accession>
<proteinExistence type="predicted"/>
<organism evidence="2 3">
    <name type="scientific">Vibrio aquimaris</name>
    <dbReference type="NCBI Taxonomy" id="2587862"/>
    <lineage>
        <taxon>Bacteria</taxon>
        <taxon>Pseudomonadati</taxon>
        <taxon>Pseudomonadota</taxon>
        <taxon>Gammaproteobacteria</taxon>
        <taxon>Vibrionales</taxon>
        <taxon>Vibrionaceae</taxon>
        <taxon>Vibrio</taxon>
    </lineage>
</organism>
<feature type="chain" id="PRO_5025068055" description="Bacterial extracellular solute-binding protein, family 3" evidence="1">
    <location>
        <begin position="19"/>
        <end position="279"/>
    </location>
</feature>
<dbReference type="AlphaFoldDB" id="A0A5P9CQM4"/>
<dbReference type="Proteomes" id="UP000326936">
    <property type="component" value="Plasmid pTHAF100_a"/>
</dbReference>
<dbReference type="RefSeq" id="WP_152432033.1">
    <property type="nucleotide sequence ID" value="NZ_CBCSDK010000011.1"/>
</dbReference>
<geneLocation type="plasmid" evidence="3">
    <name>pthaf100_a</name>
</geneLocation>
<dbReference type="OrthoDB" id="547680at2"/>
<dbReference type="EMBL" id="CP045351">
    <property type="protein sequence ID" value="QFT27972.1"/>
    <property type="molecule type" value="Genomic_DNA"/>
</dbReference>
<protein>
    <recommendedName>
        <fullName evidence="4">Bacterial extracellular solute-binding protein, family 3</fullName>
    </recommendedName>
</protein>
<name>A0A5P9CQM4_9VIBR</name>
<reference evidence="2 3" key="1">
    <citation type="submission" date="2019-10" db="EMBL/GenBank/DDBJ databases">
        <title>Complete genome sequence of Vibrio sp. strain THAF100, isolated from non-filtered water from the water column of tank 6 of a marine aquarium containing stony-coral fragments. Water maintained at 26 degree C.</title>
        <authorList>
            <person name="Ruckert C."/>
            <person name="Franco A."/>
            <person name="Kalinowski J."/>
            <person name="Glaeser S."/>
        </authorList>
    </citation>
    <scope>NUCLEOTIDE SEQUENCE [LARGE SCALE GENOMIC DNA]</scope>
    <source>
        <strain evidence="2 3">THAF100</strain>
        <plasmid evidence="3">pthaf100_a</plasmid>
    </source>
</reference>
<evidence type="ECO:0000313" key="2">
    <source>
        <dbReference type="EMBL" id="QFT27972.1"/>
    </source>
</evidence>
<dbReference type="KEGG" id="vaq:FIV01_16405"/>